<dbReference type="RefSeq" id="WP_015103713.1">
    <property type="nucleotide sequence ID" value="NC_019673.1"/>
</dbReference>
<dbReference type="AlphaFoldDB" id="K0K7X0"/>
<reference evidence="1 2" key="1">
    <citation type="journal article" date="2012" name="BMC Genomics">
        <title>Complete genome sequence of Saccharothrix espanaensis DSM 44229T and comparison to the other completely sequenced Pseudonocardiaceae.</title>
        <authorList>
            <person name="Strobel T."/>
            <person name="Al-Dilaimi A."/>
            <person name="Blom J."/>
            <person name="Gessner A."/>
            <person name="Kalinowski J."/>
            <person name="Luzhetska M."/>
            <person name="Puhler A."/>
            <person name="Szczepanowski R."/>
            <person name="Bechthold A."/>
            <person name="Ruckert C."/>
        </authorList>
    </citation>
    <scope>NUCLEOTIDE SEQUENCE [LARGE SCALE GENOMIC DNA]</scope>
    <source>
        <strain evidence="2">ATCC 51144 / DSM 44229 / JCM 9112 / NBRC 15066 / NRRL 15764</strain>
    </source>
</reference>
<organism evidence="1 2">
    <name type="scientific">Saccharothrix espanaensis (strain ATCC 51144 / DSM 44229 / JCM 9112 / NBRC 15066 / NRRL 15764)</name>
    <dbReference type="NCBI Taxonomy" id="1179773"/>
    <lineage>
        <taxon>Bacteria</taxon>
        <taxon>Bacillati</taxon>
        <taxon>Actinomycetota</taxon>
        <taxon>Actinomycetes</taxon>
        <taxon>Pseudonocardiales</taxon>
        <taxon>Pseudonocardiaceae</taxon>
        <taxon>Saccharothrix</taxon>
    </lineage>
</organism>
<protein>
    <submittedName>
        <fullName evidence="1">Uncharacterized protein</fullName>
    </submittedName>
</protein>
<name>K0K7X0_SACES</name>
<evidence type="ECO:0000313" key="1">
    <source>
        <dbReference type="EMBL" id="CCH33602.1"/>
    </source>
</evidence>
<dbReference type="OrthoDB" id="3694594at2"/>
<dbReference type="Proteomes" id="UP000006281">
    <property type="component" value="Chromosome"/>
</dbReference>
<evidence type="ECO:0000313" key="2">
    <source>
        <dbReference type="Proteomes" id="UP000006281"/>
    </source>
</evidence>
<sequence length="87" mass="9138">MSGFRVDPDELAGFANRLADTGDDLRAALSGLAEPVGDLGPEGVSEAVSGLFAEWADTVRGLDFGVLADEVRATGETYRRADELDHG</sequence>
<accession>K0K7X0</accession>
<gene>
    <name evidence="1" type="ordered locus">BN6_63580</name>
</gene>
<dbReference type="KEGG" id="sesp:BN6_63580"/>
<dbReference type="HOGENOM" id="CLU_2481446_0_0_11"/>
<keyword evidence="2" id="KW-1185">Reference proteome</keyword>
<dbReference type="PATRIC" id="fig|1179773.3.peg.6405"/>
<proteinExistence type="predicted"/>
<dbReference type="BioCyc" id="SESP1179773:BN6_RS30615-MONOMER"/>
<dbReference type="STRING" id="1179773.BN6_63580"/>
<dbReference type="EMBL" id="HE804045">
    <property type="protein sequence ID" value="CCH33602.1"/>
    <property type="molecule type" value="Genomic_DNA"/>
</dbReference>